<reference evidence="2" key="2">
    <citation type="submission" date="2021-02" db="EMBL/GenBank/DDBJ databases">
        <title>Aspergillus puulaauensis MK2 genome sequence.</title>
        <authorList>
            <person name="Futagami T."/>
            <person name="Mori K."/>
            <person name="Kadooka C."/>
            <person name="Tanaka T."/>
        </authorList>
    </citation>
    <scope>NUCLEOTIDE SEQUENCE</scope>
    <source>
        <strain evidence="2">MK2</strain>
    </source>
</reference>
<feature type="region of interest" description="Disordered" evidence="1">
    <location>
        <begin position="250"/>
        <end position="296"/>
    </location>
</feature>
<dbReference type="KEGG" id="apuu:APUU_20807S"/>
<feature type="compositionally biased region" description="Low complexity" evidence="1">
    <location>
        <begin position="253"/>
        <end position="265"/>
    </location>
</feature>
<evidence type="ECO:0000313" key="3">
    <source>
        <dbReference type="Proteomes" id="UP000654913"/>
    </source>
</evidence>
<dbReference type="OrthoDB" id="3641178at2759"/>
<feature type="region of interest" description="Disordered" evidence="1">
    <location>
        <begin position="155"/>
        <end position="187"/>
    </location>
</feature>
<evidence type="ECO:0000313" key="2">
    <source>
        <dbReference type="EMBL" id="BCS20375.1"/>
    </source>
</evidence>
<name>A0A7R7XFC9_9EURO</name>
<proteinExistence type="predicted"/>
<keyword evidence="3" id="KW-1185">Reference proteome</keyword>
<feature type="region of interest" description="Disordered" evidence="1">
    <location>
        <begin position="402"/>
        <end position="433"/>
    </location>
</feature>
<protein>
    <submittedName>
        <fullName evidence="2">Uncharacterized protein</fullName>
    </submittedName>
</protein>
<dbReference type="AlphaFoldDB" id="A0A7R7XFC9"/>
<gene>
    <name evidence="2" type="ORF">APUU_20807S</name>
</gene>
<dbReference type="GeneID" id="64970380"/>
<dbReference type="RefSeq" id="XP_041552569.1">
    <property type="nucleotide sequence ID" value="XM_041699490.1"/>
</dbReference>
<dbReference type="EMBL" id="AP024444">
    <property type="protein sequence ID" value="BCS20375.1"/>
    <property type="molecule type" value="Genomic_DNA"/>
</dbReference>
<evidence type="ECO:0000256" key="1">
    <source>
        <dbReference type="SAM" id="MobiDB-lite"/>
    </source>
</evidence>
<dbReference type="Proteomes" id="UP000654913">
    <property type="component" value="Chromosome 2"/>
</dbReference>
<feature type="compositionally biased region" description="Polar residues" evidence="1">
    <location>
        <begin position="266"/>
        <end position="278"/>
    </location>
</feature>
<reference evidence="2" key="1">
    <citation type="submission" date="2021-01" db="EMBL/GenBank/DDBJ databases">
        <authorList>
            <consortium name="Aspergillus puulaauensis MK2 genome sequencing consortium"/>
            <person name="Kazuki M."/>
            <person name="Futagami T."/>
        </authorList>
    </citation>
    <scope>NUCLEOTIDE SEQUENCE</scope>
    <source>
        <strain evidence="2">MK2</strain>
    </source>
</reference>
<sequence>MTSIAAKTSLFESSSIPSTSAQWKSTLQEIKLLYMQRQYKRCVSRSSSILSVAREPINPVYKTYLYFYSAISYEAMGRYAHEYSRNKIPLLHSALDCFVTCLSVLPATVPVDEGCSPIPESDSADDNYGDGLTNISRSETDFGFQQVEFSLSETNETTFSLSHSPSPSSAPSSRASRETSPAESIVSSITDIIDRALDGPEDDPFLSDYEDLVDIPSINNEDNLGPTVASLDNADKAEYRLVPPPLHVRKSSKPLPLVLPSLEPSGDTSTSSKTQAQDTAEPAAEIRVRPPPLPLPVRTKGAATNNTLGAVVQDSQMHTYNTSTLQTSSRREIPHVGIGLPSPSSITAFNNSLVFLHNQVTSTITTLHTLIQEVTSIQHARILSRRSIQRSVSFWSFSPVRNGSGRSPGAKWQSFASRGPSAPTSAPVASSGRESLQGRIVRLRSEGWETVGLKNRTRGWKGAEYYREFCGMVLDELYLG</sequence>
<feature type="compositionally biased region" description="Low complexity" evidence="1">
    <location>
        <begin position="160"/>
        <end position="184"/>
    </location>
</feature>
<accession>A0A7R7XFC9</accession>
<feature type="compositionally biased region" description="Low complexity" evidence="1">
    <location>
        <begin position="420"/>
        <end position="431"/>
    </location>
</feature>
<organism evidence="2 3">
    <name type="scientific">Aspergillus puulaauensis</name>
    <dbReference type="NCBI Taxonomy" id="1220207"/>
    <lineage>
        <taxon>Eukaryota</taxon>
        <taxon>Fungi</taxon>
        <taxon>Dikarya</taxon>
        <taxon>Ascomycota</taxon>
        <taxon>Pezizomycotina</taxon>
        <taxon>Eurotiomycetes</taxon>
        <taxon>Eurotiomycetidae</taxon>
        <taxon>Eurotiales</taxon>
        <taxon>Aspergillaceae</taxon>
        <taxon>Aspergillus</taxon>
    </lineage>
</organism>